<keyword evidence="6 10" id="KW-0594">Phospholipid biosynthesis</keyword>
<dbReference type="SUPFAM" id="SSF53659">
    <property type="entry name" value="Isocitrate/Isopropylmalate dehydrogenase-like"/>
    <property type="match status" value="1"/>
</dbReference>
<dbReference type="EMBL" id="BAABWD010000001">
    <property type="protein sequence ID" value="GAA6130417.1"/>
    <property type="molecule type" value="Genomic_DNA"/>
</dbReference>
<comment type="function">
    <text evidence="10">Catalyzes the reversible formation of acyl-phosphate (acyl-PO(4)) from acyl-[acyl-carrier-protein] (acyl-ACP). This enzyme utilizes acyl-ACP as fatty acyl donor, but not acyl-CoA.</text>
</comment>
<keyword evidence="11" id="KW-0012">Acyltransferase</keyword>
<evidence type="ECO:0000313" key="12">
    <source>
        <dbReference type="Proteomes" id="UP001486808"/>
    </source>
</evidence>
<keyword evidence="2 10" id="KW-0963">Cytoplasm</keyword>
<evidence type="ECO:0000256" key="1">
    <source>
        <dbReference type="ARBA" id="ARBA00001232"/>
    </source>
</evidence>
<dbReference type="PANTHER" id="PTHR30100">
    <property type="entry name" value="FATTY ACID/PHOSPHOLIPID SYNTHESIS PROTEIN PLSX"/>
    <property type="match status" value="1"/>
</dbReference>
<dbReference type="Gene3D" id="3.40.718.10">
    <property type="entry name" value="Isopropylmalate Dehydrogenase"/>
    <property type="match status" value="1"/>
</dbReference>
<dbReference type="EC" id="2.3.1.274" evidence="8 10"/>
<evidence type="ECO:0000256" key="7">
    <source>
        <dbReference type="ARBA" id="ARBA00023264"/>
    </source>
</evidence>
<keyword evidence="12" id="KW-1185">Reference proteome</keyword>
<reference evidence="11 12" key="1">
    <citation type="submission" date="2024-04" db="EMBL/GenBank/DDBJ databases">
        <title>Draft genome sequence of Halopseudomonas sabulinigri NBRC 116187.</title>
        <authorList>
            <person name="Miyakawa T."/>
            <person name="Kusuya Y."/>
            <person name="Miura T."/>
        </authorList>
    </citation>
    <scope>NUCLEOTIDE SEQUENCE [LARGE SCALE GENOMIC DNA]</scope>
    <source>
        <strain evidence="11 12">4NH20-0042</strain>
    </source>
</reference>
<gene>
    <name evidence="10 11" type="primary">plsX</name>
    <name evidence="11" type="ORF">NBRC116187_07770</name>
</gene>
<keyword evidence="5 10" id="KW-0443">Lipid metabolism</keyword>
<dbReference type="InterPro" id="IPR012281">
    <property type="entry name" value="Phospholipid_synth_PlsX-like"/>
</dbReference>
<name>A0ABP9ZLS5_9GAMM</name>
<organism evidence="11 12">
    <name type="scientific">Halopseudomonas sabulinigri</name>
    <dbReference type="NCBI Taxonomy" id="472181"/>
    <lineage>
        <taxon>Bacteria</taxon>
        <taxon>Pseudomonadati</taxon>
        <taxon>Pseudomonadota</taxon>
        <taxon>Gammaproteobacteria</taxon>
        <taxon>Pseudomonadales</taxon>
        <taxon>Pseudomonadaceae</taxon>
        <taxon>Halopseudomonas</taxon>
    </lineage>
</organism>
<dbReference type="GO" id="GO:0016746">
    <property type="term" value="F:acyltransferase activity"/>
    <property type="evidence" value="ECO:0007669"/>
    <property type="project" value="UniProtKB-KW"/>
</dbReference>
<dbReference type="Proteomes" id="UP001486808">
    <property type="component" value="Unassembled WGS sequence"/>
</dbReference>
<dbReference type="NCBIfam" id="TIGR00182">
    <property type="entry name" value="plsX"/>
    <property type="match status" value="1"/>
</dbReference>
<evidence type="ECO:0000256" key="9">
    <source>
        <dbReference type="ARBA" id="ARBA00046608"/>
    </source>
</evidence>
<evidence type="ECO:0000256" key="4">
    <source>
        <dbReference type="ARBA" id="ARBA00022679"/>
    </source>
</evidence>
<dbReference type="Pfam" id="PF02504">
    <property type="entry name" value="FA_synthesis"/>
    <property type="match status" value="1"/>
</dbReference>
<comment type="subcellular location">
    <subcellularLocation>
        <location evidence="10">Cytoplasm</location>
    </subcellularLocation>
    <text evidence="10">Associated with the membrane possibly through PlsY.</text>
</comment>
<dbReference type="HAMAP" id="MF_00019">
    <property type="entry name" value="PlsX"/>
    <property type="match status" value="1"/>
</dbReference>
<proteinExistence type="inferred from homology"/>
<comment type="similarity">
    <text evidence="10">Belongs to the PlsX family.</text>
</comment>
<keyword evidence="7 10" id="KW-1208">Phospholipid metabolism</keyword>
<dbReference type="InterPro" id="IPR003664">
    <property type="entry name" value="FA_synthesis"/>
</dbReference>
<evidence type="ECO:0000256" key="6">
    <source>
        <dbReference type="ARBA" id="ARBA00023209"/>
    </source>
</evidence>
<evidence type="ECO:0000256" key="5">
    <source>
        <dbReference type="ARBA" id="ARBA00023098"/>
    </source>
</evidence>
<dbReference type="RefSeq" id="WP_092284423.1">
    <property type="nucleotide sequence ID" value="NZ_BAABWD010000001.1"/>
</dbReference>
<comment type="subunit">
    <text evidence="9 10">Homodimer. Probably interacts with PlsY.</text>
</comment>
<comment type="pathway">
    <text evidence="10">Lipid metabolism; phospholipid metabolism.</text>
</comment>
<keyword evidence="4 10" id="KW-0808">Transferase</keyword>
<evidence type="ECO:0000256" key="10">
    <source>
        <dbReference type="HAMAP-Rule" id="MF_00019"/>
    </source>
</evidence>
<sequence length="336" mass="35385">MSTSIRLAIDVMGGDFGPRCIIPAALRSLALYPSLHLILVGSADAIKPLLAAARYPADRITLLPASEQILADDPPARVLRGKPDASMRVALELVRDGRADGCLSAGNTGALMVLARSVVGMLEGVQRPAIMAALPVAGHDCHVLDLGANVDCSAEHLLEFALMGSAAVTQLTGNSSPRVGLLNIGHEVNKGTREVRAAAALLAASERLNYVGHVEGDGLFRGEADVVVCDGFVGNVLLKASEGVASYLQSEMRDALQASRLLRWMSPWVRRSLKPMRQRNDPDRHNGASLLGLRSVVIKSHGGAGEEALLAAIGKAVKACEANLPARIADQLRAAR</sequence>
<evidence type="ECO:0000256" key="2">
    <source>
        <dbReference type="ARBA" id="ARBA00022490"/>
    </source>
</evidence>
<protein>
    <recommendedName>
        <fullName evidence="8 10">Phosphate acyltransferase</fullName>
        <ecNumber evidence="8 10">2.3.1.274</ecNumber>
    </recommendedName>
    <alternativeName>
        <fullName evidence="10">Acyl-ACP phosphotransacylase</fullName>
    </alternativeName>
    <alternativeName>
        <fullName evidence="10">Acyl-[acyl-carrier-protein]--phosphate acyltransferase</fullName>
    </alternativeName>
    <alternativeName>
        <fullName evidence="10">Phosphate-acyl-ACP acyltransferase</fullName>
    </alternativeName>
</protein>
<dbReference type="PIRSF" id="PIRSF002465">
    <property type="entry name" value="Phsphlp_syn_PlsX"/>
    <property type="match status" value="1"/>
</dbReference>
<dbReference type="PANTHER" id="PTHR30100:SF1">
    <property type="entry name" value="PHOSPHATE ACYLTRANSFERASE"/>
    <property type="match status" value="1"/>
</dbReference>
<comment type="catalytic activity">
    <reaction evidence="1 10">
        <text>a fatty acyl-[ACP] + phosphate = an acyl phosphate + holo-[ACP]</text>
        <dbReference type="Rhea" id="RHEA:42292"/>
        <dbReference type="Rhea" id="RHEA-COMP:9685"/>
        <dbReference type="Rhea" id="RHEA-COMP:14125"/>
        <dbReference type="ChEBI" id="CHEBI:43474"/>
        <dbReference type="ChEBI" id="CHEBI:59918"/>
        <dbReference type="ChEBI" id="CHEBI:64479"/>
        <dbReference type="ChEBI" id="CHEBI:138651"/>
        <dbReference type="EC" id="2.3.1.274"/>
    </reaction>
</comment>
<comment type="caution">
    <text evidence="11">The sequence shown here is derived from an EMBL/GenBank/DDBJ whole genome shotgun (WGS) entry which is preliminary data.</text>
</comment>
<keyword evidence="3 10" id="KW-0444">Lipid biosynthesis</keyword>
<evidence type="ECO:0000313" key="11">
    <source>
        <dbReference type="EMBL" id="GAA6130417.1"/>
    </source>
</evidence>
<accession>A0ABP9ZLS5</accession>
<evidence type="ECO:0000256" key="8">
    <source>
        <dbReference type="ARBA" id="ARBA00024069"/>
    </source>
</evidence>
<evidence type="ECO:0000256" key="3">
    <source>
        <dbReference type="ARBA" id="ARBA00022516"/>
    </source>
</evidence>